<keyword evidence="4 5" id="KW-0408">Iron</keyword>
<keyword evidence="2 5" id="KW-0479">Metal-binding</keyword>
<proteinExistence type="inferred from homology"/>
<gene>
    <name evidence="7" type="ORF">BJX67DRAFT_378831</name>
</gene>
<evidence type="ECO:0000256" key="6">
    <source>
        <dbReference type="SAM" id="MobiDB-lite"/>
    </source>
</evidence>
<evidence type="ECO:0000313" key="8">
    <source>
        <dbReference type="Proteomes" id="UP001610432"/>
    </source>
</evidence>
<dbReference type="RefSeq" id="XP_070888755.1">
    <property type="nucleotide sequence ID" value="XM_071032421.1"/>
</dbReference>
<evidence type="ECO:0000256" key="4">
    <source>
        <dbReference type="ARBA" id="ARBA00023004"/>
    </source>
</evidence>
<dbReference type="InterPro" id="IPR036396">
    <property type="entry name" value="Cyt_P450_sf"/>
</dbReference>
<name>A0ABR4LZ06_9EURO</name>
<dbReference type="InterPro" id="IPR002397">
    <property type="entry name" value="Cyt_P450_B"/>
</dbReference>
<keyword evidence="8" id="KW-1185">Reference proteome</keyword>
<evidence type="ECO:0000256" key="5">
    <source>
        <dbReference type="RuleBase" id="RU000461"/>
    </source>
</evidence>
<evidence type="ECO:0000256" key="1">
    <source>
        <dbReference type="ARBA" id="ARBA00010617"/>
    </source>
</evidence>
<feature type="region of interest" description="Disordered" evidence="6">
    <location>
        <begin position="1"/>
        <end position="20"/>
    </location>
</feature>
<dbReference type="PANTHER" id="PTHR46696">
    <property type="entry name" value="P450, PUTATIVE (EUROFUNG)-RELATED"/>
    <property type="match status" value="1"/>
</dbReference>
<dbReference type="EMBL" id="JBFXLQ010000008">
    <property type="protein sequence ID" value="KAL2869776.1"/>
    <property type="molecule type" value="Genomic_DNA"/>
</dbReference>
<keyword evidence="3 5" id="KW-0560">Oxidoreductase</keyword>
<reference evidence="7 8" key="1">
    <citation type="submission" date="2024-07" db="EMBL/GenBank/DDBJ databases">
        <title>Section-level genome sequencing and comparative genomics of Aspergillus sections Usti and Cavernicolus.</title>
        <authorList>
            <consortium name="Lawrence Berkeley National Laboratory"/>
            <person name="Nybo J.L."/>
            <person name="Vesth T.C."/>
            <person name="Theobald S."/>
            <person name="Frisvad J.C."/>
            <person name="Larsen T.O."/>
            <person name="Kjaerboelling I."/>
            <person name="Rothschild-Mancinelli K."/>
            <person name="Lyhne E.K."/>
            <person name="Kogle M.E."/>
            <person name="Barry K."/>
            <person name="Clum A."/>
            <person name="Na H."/>
            <person name="Ledsgaard L."/>
            <person name="Lin J."/>
            <person name="Lipzen A."/>
            <person name="Kuo A."/>
            <person name="Riley R."/>
            <person name="Mondo S."/>
            <person name="Labutti K."/>
            <person name="Haridas S."/>
            <person name="Pangalinan J."/>
            <person name="Salamov A.A."/>
            <person name="Simmons B.A."/>
            <person name="Magnuson J.K."/>
            <person name="Chen J."/>
            <person name="Drula E."/>
            <person name="Henrissat B."/>
            <person name="Wiebenga A."/>
            <person name="Lubbers R.J."/>
            <person name="Gomes A.C."/>
            <person name="Macurrencykelacurrency M.R."/>
            <person name="Stajich J."/>
            <person name="Grigoriev I.V."/>
            <person name="Mortensen U.H."/>
            <person name="De Vries R.P."/>
            <person name="Baker S.E."/>
            <person name="Andersen M.R."/>
        </authorList>
    </citation>
    <scope>NUCLEOTIDE SEQUENCE [LARGE SCALE GENOMIC DNA]</scope>
    <source>
        <strain evidence="7 8">CBS 449.75</strain>
    </source>
</reference>
<evidence type="ECO:0000256" key="2">
    <source>
        <dbReference type="ARBA" id="ARBA00022723"/>
    </source>
</evidence>
<accession>A0ABR4LZ06</accession>
<evidence type="ECO:0000256" key="3">
    <source>
        <dbReference type="ARBA" id="ARBA00023002"/>
    </source>
</evidence>
<dbReference type="Proteomes" id="UP001610432">
    <property type="component" value="Unassembled WGS sequence"/>
</dbReference>
<keyword evidence="5" id="KW-0503">Monooxygenase</keyword>
<sequence>MATVQAPSPGQGPVPVPVPEDWDINTSALVTSNEPEKIYREYDYLRSHCPVAHVDKHDGYWVLTRYNDVKEVASNNDKFISYLCAIVPADPRGIRRPPLKFDGENHKPYRTAIDRTLKPARLKRLEPIIRAHCERELQTLLDRGHGDIYEEFGSNWTSWIEKEWLNLDEEDSALLVESFSPFVYAWRTGDWATVKKWSDAWYGIAHRVVAARKANPLDPEIDPASSLLLERDKDGNPLDEEHIIGCIRQIVIIAMVAPTIVLTAITKHLSEDKELQNRLRNDRSLLPAAIEEFIRLHVPYRGFARTAVKEEEISGTKVPPDEPITVVYSAANRDPEQFPEPEKFVLHRENISSHLGFGRGIHRCAGTAMARMILRVYLETLLDRCSDWDVSGEIVYARLPEVGPTSCPFAFKAAA</sequence>
<dbReference type="PANTHER" id="PTHR46696:SF6">
    <property type="entry name" value="P450, PUTATIVE (EUROFUNG)-RELATED"/>
    <property type="match status" value="1"/>
</dbReference>
<dbReference type="Pfam" id="PF00067">
    <property type="entry name" value="p450"/>
    <property type="match status" value="1"/>
</dbReference>
<evidence type="ECO:0000313" key="7">
    <source>
        <dbReference type="EMBL" id="KAL2869776.1"/>
    </source>
</evidence>
<dbReference type="GeneID" id="98147493"/>
<keyword evidence="5" id="KW-0349">Heme</keyword>
<dbReference type="InterPro" id="IPR017972">
    <property type="entry name" value="Cyt_P450_CS"/>
</dbReference>
<comment type="caution">
    <text evidence="7">The sequence shown here is derived from an EMBL/GenBank/DDBJ whole genome shotgun (WGS) entry which is preliminary data.</text>
</comment>
<dbReference type="SUPFAM" id="SSF48264">
    <property type="entry name" value="Cytochrome P450"/>
    <property type="match status" value="1"/>
</dbReference>
<dbReference type="PRINTS" id="PR00359">
    <property type="entry name" value="BP450"/>
</dbReference>
<organism evidence="7 8">
    <name type="scientific">Aspergillus lucknowensis</name>
    <dbReference type="NCBI Taxonomy" id="176173"/>
    <lineage>
        <taxon>Eukaryota</taxon>
        <taxon>Fungi</taxon>
        <taxon>Dikarya</taxon>
        <taxon>Ascomycota</taxon>
        <taxon>Pezizomycotina</taxon>
        <taxon>Eurotiomycetes</taxon>
        <taxon>Eurotiomycetidae</taxon>
        <taxon>Eurotiales</taxon>
        <taxon>Aspergillaceae</taxon>
        <taxon>Aspergillus</taxon>
        <taxon>Aspergillus subgen. Nidulantes</taxon>
    </lineage>
</organism>
<protein>
    <submittedName>
        <fullName evidence="7">Cytochrome P450</fullName>
    </submittedName>
</protein>
<dbReference type="PROSITE" id="PS00086">
    <property type="entry name" value="CYTOCHROME_P450"/>
    <property type="match status" value="1"/>
</dbReference>
<dbReference type="Gene3D" id="1.10.630.10">
    <property type="entry name" value="Cytochrome P450"/>
    <property type="match status" value="1"/>
</dbReference>
<comment type="similarity">
    <text evidence="1 5">Belongs to the cytochrome P450 family.</text>
</comment>
<dbReference type="InterPro" id="IPR001128">
    <property type="entry name" value="Cyt_P450"/>
</dbReference>